<dbReference type="eggNOG" id="KOG4754">
    <property type="taxonomic scope" value="Eukaryota"/>
</dbReference>
<dbReference type="CDD" id="cd07067">
    <property type="entry name" value="HP_PGM_like"/>
    <property type="match status" value="1"/>
</dbReference>
<proteinExistence type="predicted"/>
<dbReference type="EMBL" id="GL996521">
    <property type="protein sequence ID" value="EGV64130.1"/>
    <property type="molecule type" value="Genomic_DNA"/>
</dbReference>
<evidence type="ECO:0000313" key="1">
    <source>
        <dbReference type="EMBL" id="EGV64130.1"/>
    </source>
</evidence>
<dbReference type="GeneID" id="18247291"/>
<gene>
    <name evidence="1" type="ORF">CANTEDRAFT_114153</name>
</gene>
<sequence length="312" mass="35889">MSIPDEFDAVACSLEADTKQKYTALLTDFEKSLESYWKFETVDGMFKQSDDSTDEYKFDYLKEDFGRLLSWEETFAKLDELNSNAPANECYKVFFLARHGQGYHNLANSTYGNKEWYRKWSELNGDGKIVWGPDPELTELGVSQARDNAHVWAEQVKKGVKLPTVWFSSPFRRSADTLINTWESFVDISTIKPLIMEDFRETIGVHTCDKRSPRSVIAAKYEHLGFVIEDGFEEEDVYWKPDYRETIEEHGIRTNRAFQHIFNNCEDEVVSITSHSGAIRAQLLVLNHRPFSIGTGGMIPVVVKGTKYEKGE</sequence>
<dbReference type="InterPro" id="IPR050275">
    <property type="entry name" value="PGM_Phosphatase"/>
</dbReference>
<dbReference type="PANTHER" id="PTHR48100">
    <property type="entry name" value="BROAD-SPECIFICITY PHOSPHATASE YOR283W-RELATED"/>
    <property type="match status" value="1"/>
</dbReference>
<dbReference type="Pfam" id="PF00300">
    <property type="entry name" value="His_Phos_1"/>
    <property type="match status" value="1"/>
</dbReference>
<organism evidence="2">
    <name type="scientific">Candida tenuis (strain ATCC 10573 / BCRC 21748 / CBS 615 / JCM 9827 / NBRC 10315 / NRRL Y-1498 / VKM Y-70)</name>
    <name type="common">Yeast</name>
    <name type="synonym">Yamadazyma tenuis</name>
    <dbReference type="NCBI Taxonomy" id="590646"/>
    <lineage>
        <taxon>Eukaryota</taxon>
        <taxon>Fungi</taxon>
        <taxon>Dikarya</taxon>
        <taxon>Ascomycota</taxon>
        <taxon>Saccharomycotina</taxon>
        <taxon>Pichiomycetes</taxon>
        <taxon>Debaryomycetaceae</taxon>
        <taxon>Yamadazyma</taxon>
    </lineage>
</organism>
<dbReference type="AlphaFoldDB" id="G3B3B7"/>
<dbReference type="Proteomes" id="UP000000707">
    <property type="component" value="Unassembled WGS sequence"/>
</dbReference>
<dbReference type="SMART" id="SM00855">
    <property type="entry name" value="PGAM"/>
    <property type="match status" value="1"/>
</dbReference>
<protein>
    <submittedName>
        <fullName evidence="1">Phosphoglycerate mutase-like protein</fullName>
    </submittedName>
</protein>
<dbReference type="HOGENOM" id="CLU_039184_0_2_1"/>
<dbReference type="Gene3D" id="3.40.50.1240">
    <property type="entry name" value="Phosphoglycerate mutase-like"/>
    <property type="match status" value="1"/>
</dbReference>
<name>G3B3B7_CANTC</name>
<dbReference type="InterPro" id="IPR013078">
    <property type="entry name" value="His_Pase_superF_clade-1"/>
</dbReference>
<dbReference type="KEGG" id="cten:18247291"/>
<evidence type="ECO:0000313" key="2">
    <source>
        <dbReference type="Proteomes" id="UP000000707"/>
    </source>
</evidence>
<keyword evidence="2" id="KW-1185">Reference proteome</keyword>
<dbReference type="PANTHER" id="PTHR48100:SF1">
    <property type="entry name" value="HISTIDINE PHOSPHATASE FAMILY PROTEIN-RELATED"/>
    <property type="match status" value="1"/>
</dbReference>
<dbReference type="OrthoDB" id="496981at2759"/>
<dbReference type="GO" id="GO:0016791">
    <property type="term" value="F:phosphatase activity"/>
    <property type="evidence" value="ECO:0007669"/>
    <property type="project" value="TreeGrafter"/>
</dbReference>
<dbReference type="SUPFAM" id="SSF53254">
    <property type="entry name" value="Phosphoglycerate mutase-like"/>
    <property type="match status" value="1"/>
</dbReference>
<reference evidence="1 2" key="1">
    <citation type="journal article" date="2011" name="Proc. Natl. Acad. Sci. U.S.A.">
        <title>Comparative genomics of xylose-fermenting fungi for enhanced biofuel production.</title>
        <authorList>
            <person name="Wohlbach D.J."/>
            <person name="Kuo A."/>
            <person name="Sato T.K."/>
            <person name="Potts K.M."/>
            <person name="Salamov A.A."/>
            <person name="LaButti K.M."/>
            <person name="Sun H."/>
            <person name="Clum A."/>
            <person name="Pangilinan J.L."/>
            <person name="Lindquist E.A."/>
            <person name="Lucas S."/>
            <person name="Lapidus A."/>
            <person name="Jin M."/>
            <person name="Gunawan C."/>
            <person name="Balan V."/>
            <person name="Dale B.E."/>
            <person name="Jeffries T.W."/>
            <person name="Zinkel R."/>
            <person name="Barry K.W."/>
            <person name="Grigoriev I.V."/>
            <person name="Gasch A.P."/>
        </authorList>
    </citation>
    <scope>NUCLEOTIDE SEQUENCE [LARGE SCALE GENOMIC DNA]</scope>
    <source>
        <strain evidence="2">ATCC 10573 / BCRC 21748 / CBS 615 / JCM 9827 / NBRC 10315 / NRRL Y-1498 / VKM Y-70</strain>
    </source>
</reference>
<dbReference type="GO" id="GO:0005737">
    <property type="term" value="C:cytoplasm"/>
    <property type="evidence" value="ECO:0007669"/>
    <property type="project" value="TreeGrafter"/>
</dbReference>
<accession>G3B3B7</accession>
<dbReference type="InterPro" id="IPR029033">
    <property type="entry name" value="His_PPase_superfam"/>
</dbReference>